<dbReference type="OrthoDB" id="67965at2759"/>
<keyword evidence="3" id="KW-1185">Reference proteome</keyword>
<reference evidence="2" key="1">
    <citation type="journal article" date="2020" name="Stud. Mycol.">
        <title>101 Dothideomycetes genomes: a test case for predicting lifestyles and emergence of pathogens.</title>
        <authorList>
            <person name="Haridas S."/>
            <person name="Albert R."/>
            <person name="Binder M."/>
            <person name="Bloem J."/>
            <person name="Labutti K."/>
            <person name="Salamov A."/>
            <person name="Andreopoulos B."/>
            <person name="Baker S."/>
            <person name="Barry K."/>
            <person name="Bills G."/>
            <person name="Bluhm B."/>
            <person name="Cannon C."/>
            <person name="Castanera R."/>
            <person name="Culley D."/>
            <person name="Daum C."/>
            <person name="Ezra D."/>
            <person name="Gonzalez J."/>
            <person name="Henrissat B."/>
            <person name="Kuo A."/>
            <person name="Liang C."/>
            <person name="Lipzen A."/>
            <person name="Lutzoni F."/>
            <person name="Magnuson J."/>
            <person name="Mondo S."/>
            <person name="Nolan M."/>
            <person name="Ohm R."/>
            <person name="Pangilinan J."/>
            <person name="Park H.-J."/>
            <person name="Ramirez L."/>
            <person name="Alfaro M."/>
            <person name="Sun H."/>
            <person name="Tritt A."/>
            <person name="Yoshinaga Y."/>
            <person name="Zwiers L.-H."/>
            <person name="Turgeon B."/>
            <person name="Goodwin S."/>
            <person name="Spatafora J."/>
            <person name="Crous P."/>
            <person name="Grigoriev I."/>
        </authorList>
    </citation>
    <scope>NUCLEOTIDE SEQUENCE</scope>
    <source>
        <strain evidence="2">CBS 107.79</strain>
    </source>
</reference>
<dbReference type="InterPro" id="IPR010721">
    <property type="entry name" value="UstE-like"/>
</dbReference>
<proteinExistence type="predicted"/>
<evidence type="ECO:0000313" key="2">
    <source>
        <dbReference type="EMBL" id="KAF1978467.1"/>
    </source>
</evidence>
<evidence type="ECO:0000256" key="1">
    <source>
        <dbReference type="SAM" id="Phobius"/>
    </source>
</evidence>
<feature type="non-terminal residue" evidence="2">
    <location>
        <position position="210"/>
    </location>
</feature>
<feature type="transmembrane region" description="Helical" evidence="1">
    <location>
        <begin position="74"/>
        <end position="94"/>
    </location>
</feature>
<gene>
    <name evidence="2" type="ORF">BU23DRAFT_549902</name>
</gene>
<dbReference type="EMBL" id="ML976660">
    <property type="protein sequence ID" value="KAF1978467.1"/>
    <property type="molecule type" value="Genomic_DNA"/>
</dbReference>
<accession>A0A6A5VZ94</accession>
<dbReference type="Pfam" id="PF06966">
    <property type="entry name" value="DUF1295"/>
    <property type="match status" value="1"/>
</dbReference>
<evidence type="ECO:0008006" key="4">
    <source>
        <dbReference type="Google" id="ProtNLM"/>
    </source>
</evidence>
<organism evidence="2 3">
    <name type="scientific">Bimuria novae-zelandiae CBS 107.79</name>
    <dbReference type="NCBI Taxonomy" id="1447943"/>
    <lineage>
        <taxon>Eukaryota</taxon>
        <taxon>Fungi</taxon>
        <taxon>Dikarya</taxon>
        <taxon>Ascomycota</taxon>
        <taxon>Pezizomycotina</taxon>
        <taxon>Dothideomycetes</taxon>
        <taxon>Pleosporomycetidae</taxon>
        <taxon>Pleosporales</taxon>
        <taxon>Massarineae</taxon>
        <taxon>Didymosphaeriaceae</taxon>
        <taxon>Bimuria</taxon>
    </lineage>
</organism>
<keyword evidence="1" id="KW-0472">Membrane</keyword>
<dbReference type="Gene3D" id="1.20.120.1630">
    <property type="match status" value="1"/>
</dbReference>
<keyword evidence="1" id="KW-1133">Transmembrane helix</keyword>
<dbReference type="AlphaFoldDB" id="A0A6A5VZ94"/>
<sequence length="210" mass="22659">MAEKGPTPNPDALGIQRGDYNRNLAGPLLLGVGKLISIPLQHWVITSHPLSSFGIPHPPTDGSVTLPLFGAQPLLPTLFLGMTLTLILKQNAWLWGYCAERLTLPFAVFGVIVPAIYECLCALVFTAAGANPLWRREFLYAGAALHFLAAATELACEVDRARFKRRKESRGRLYKGGAFGVVRHPNYACNVVYGTAYGFAAGGPGFAVFS</sequence>
<dbReference type="Proteomes" id="UP000800036">
    <property type="component" value="Unassembled WGS sequence"/>
</dbReference>
<evidence type="ECO:0000313" key="3">
    <source>
        <dbReference type="Proteomes" id="UP000800036"/>
    </source>
</evidence>
<feature type="transmembrane region" description="Helical" evidence="1">
    <location>
        <begin position="138"/>
        <end position="156"/>
    </location>
</feature>
<feature type="transmembrane region" description="Helical" evidence="1">
    <location>
        <begin position="106"/>
        <end position="126"/>
    </location>
</feature>
<protein>
    <recommendedName>
        <fullName evidence="4">Steroid 5-alpha reductase C-terminal domain-containing protein</fullName>
    </recommendedName>
</protein>
<keyword evidence="1" id="KW-0812">Transmembrane</keyword>
<name>A0A6A5VZ94_9PLEO</name>